<dbReference type="InterPro" id="IPR011528">
    <property type="entry name" value="NERD"/>
</dbReference>
<name>A0A832I2C5_UNCEI</name>
<dbReference type="Pfam" id="PF08378">
    <property type="entry name" value="NERD"/>
    <property type="match status" value="1"/>
</dbReference>
<proteinExistence type="predicted"/>
<accession>A0A832I2C5</accession>
<evidence type="ECO:0000259" key="1">
    <source>
        <dbReference type="Pfam" id="PF08378"/>
    </source>
</evidence>
<feature type="domain" description="UvrD-like helicase C-terminal" evidence="2">
    <location>
        <begin position="523"/>
        <end position="566"/>
    </location>
</feature>
<dbReference type="InterPro" id="IPR000212">
    <property type="entry name" value="DNA_helicase_UvrD/REP"/>
</dbReference>
<dbReference type="EMBL" id="DSQF01000004">
    <property type="protein sequence ID" value="HGZ42416.1"/>
    <property type="molecule type" value="Genomic_DNA"/>
</dbReference>
<dbReference type="GO" id="GO:0043138">
    <property type="term" value="F:3'-5' DNA helicase activity"/>
    <property type="evidence" value="ECO:0007669"/>
    <property type="project" value="TreeGrafter"/>
</dbReference>
<dbReference type="GO" id="GO:0000725">
    <property type="term" value="P:recombinational repair"/>
    <property type="evidence" value="ECO:0007669"/>
    <property type="project" value="TreeGrafter"/>
</dbReference>
<reference evidence="3" key="1">
    <citation type="journal article" date="2020" name="mSystems">
        <title>Genome- and Community-Level Interaction Insights into Carbon Utilization and Element Cycling Functions of Hydrothermarchaeota in Hydrothermal Sediment.</title>
        <authorList>
            <person name="Zhou Z."/>
            <person name="Liu Y."/>
            <person name="Xu W."/>
            <person name="Pan J."/>
            <person name="Luo Z.H."/>
            <person name="Li M."/>
        </authorList>
    </citation>
    <scope>NUCLEOTIDE SEQUENCE [LARGE SCALE GENOMIC DNA]</scope>
    <source>
        <strain evidence="3">SpSt-381</strain>
    </source>
</reference>
<dbReference type="InterPro" id="IPR027785">
    <property type="entry name" value="UvrD-like_helicase_C"/>
</dbReference>
<dbReference type="GO" id="GO:0005524">
    <property type="term" value="F:ATP binding"/>
    <property type="evidence" value="ECO:0007669"/>
    <property type="project" value="InterPro"/>
</dbReference>
<organism evidence="3">
    <name type="scientific">Eiseniibacteriota bacterium</name>
    <dbReference type="NCBI Taxonomy" id="2212470"/>
    <lineage>
        <taxon>Bacteria</taxon>
        <taxon>Candidatus Eiseniibacteriota</taxon>
    </lineage>
</organism>
<sequence length="573" mass="64035">MPRLHPPEFPVALKSDRSGAAEYEVWEALADELPDEYVVFHRVQWLDRPDDGPPRDGECDLLIAHPARGMLVVEVKGGRIAVDPATGAWRSVDRHGKAHVIDNPFAQANESKHVLRRKLASIPWWRGRPVPIGHAVALPHCAKGGSSIADASLDVTLDAADLTRARASVERVFDFWRLAPDDHWRHNGIAALERLFVHHDFARVPLGVQMRQQEPEFLRLTREQAGVLDVLRQHRRAAISGCAGSGKTMLAVEKARRLAGEGFRVLVTCFNRALADFIRAQLPPPQQARARAGVAAGRGQLDLFGGARVDVESFHALAAAWARRAGVPLPEAHDEEERRRLFDDVLPEALVRAAGELPERYDAVIVDEGQDFKEEWWVALQTLLRDPDHGILYVFYDDNQSLYTGGAALPIQTPPFVLTRNCRNTREIHRWVGRFYRGGAEPEPAGPQGRPPVALRYADERGLREHVRRTLHQLVAEEKVPERDLVVLTPHGRARSALWRDPVFGNLRLTDAWPPAPNHVQWSTVHAFKGLERPVVVLAEVERGGWSRAELLYVGGSRAQSHLVVIEREDAAG</sequence>
<dbReference type="PANTHER" id="PTHR11070:SF45">
    <property type="entry name" value="DNA 3'-5' HELICASE"/>
    <property type="match status" value="1"/>
</dbReference>
<dbReference type="InterPro" id="IPR027417">
    <property type="entry name" value="P-loop_NTPase"/>
</dbReference>
<evidence type="ECO:0000259" key="2">
    <source>
        <dbReference type="Pfam" id="PF13538"/>
    </source>
</evidence>
<feature type="domain" description="NERD" evidence="1">
    <location>
        <begin position="20"/>
        <end position="138"/>
    </location>
</feature>
<comment type="caution">
    <text evidence="3">The sequence shown here is derived from an EMBL/GenBank/DDBJ whole genome shotgun (WGS) entry which is preliminary data.</text>
</comment>
<dbReference type="GO" id="GO:0005829">
    <property type="term" value="C:cytosol"/>
    <property type="evidence" value="ECO:0007669"/>
    <property type="project" value="TreeGrafter"/>
</dbReference>
<dbReference type="Pfam" id="PF13245">
    <property type="entry name" value="AAA_19"/>
    <property type="match status" value="1"/>
</dbReference>
<evidence type="ECO:0000313" key="3">
    <source>
        <dbReference type="EMBL" id="HGZ42416.1"/>
    </source>
</evidence>
<dbReference type="Gene3D" id="3.40.50.300">
    <property type="entry name" value="P-loop containing nucleotide triphosphate hydrolases"/>
    <property type="match status" value="2"/>
</dbReference>
<dbReference type="PANTHER" id="PTHR11070">
    <property type="entry name" value="UVRD / RECB / PCRA DNA HELICASE FAMILY MEMBER"/>
    <property type="match status" value="1"/>
</dbReference>
<dbReference type="Pfam" id="PF13538">
    <property type="entry name" value="UvrD_C_2"/>
    <property type="match status" value="1"/>
</dbReference>
<dbReference type="SUPFAM" id="SSF52540">
    <property type="entry name" value="P-loop containing nucleoside triphosphate hydrolases"/>
    <property type="match status" value="1"/>
</dbReference>
<dbReference type="AlphaFoldDB" id="A0A832I2C5"/>
<gene>
    <name evidence="3" type="ORF">ENR23_03135</name>
</gene>
<protein>
    <submittedName>
        <fullName evidence="3">Nerd domain protein</fullName>
    </submittedName>
</protein>
<dbReference type="GO" id="GO:0003677">
    <property type="term" value="F:DNA binding"/>
    <property type="evidence" value="ECO:0007669"/>
    <property type="project" value="InterPro"/>
</dbReference>